<feature type="chain" id="PRO_5002173793" description="Peptidase A1 domain-containing protein" evidence="5">
    <location>
        <begin position="22"/>
        <end position="454"/>
    </location>
</feature>
<evidence type="ECO:0000256" key="1">
    <source>
        <dbReference type="ARBA" id="ARBA00007447"/>
    </source>
</evidence>
<protein>
    <recommendedName>
        <fullName evidence="6">Peptidase A1 domain-containing protein</fullName>
    </recommendedName>
</protein>
<evidence type="ECO:0000256" key="4">
    <source>
        <dbReference type="RuleBase" id="RU000454"/>
    </source>
</evidence>
<name>A0A0C3DLP0_OIDMZ</name>
<dbReference type="InterPro" id="IPR001969">
    <property type="entry name" value="Aspartic_peptidase_AS"/>
</dbReference>
<dbReference type="PROSITE" id="PS00141">
    <property type="entry name" value="ASP_PROTEASE"/>
    <property type="match status" value="1"/>
</dbReference>
<keyword evidence="5" id="KW-0732">Signal</keyword>
<feature type="active site" evidence="3">
    <location>
        <position position="339"/>
    </location>
</feature>
<dbReference type="InterPro" id="IPR033121">
    <property type="entry name" value="PEPTIDASE_A1"/>
</dbReference>
<dbReference type="Pfam" id="PF00026">
    <property type="entry name" value="Asp"/>
    <property type="match status" value="1"/>
</dbReference>
<gene>
    <name evidence="7" type="ORF">OIDMADRAFT_120031</name>
</gene>
<dbReference type="STRING" id="913774.A0A0C3DLP0"/>
<reference evidence="8" key="2">
    <citation type="submission" date="2015-01" db="EMBL/GenBank/DDBJ databases">
        <title>Evolutionary Origins and Diversification of the Mycorrhizal Mutualists.</title>
        <authorList>
            <consortium name="DOE Joint Genome Institute"/>
            <consortium name="Mycorrhizal Genomics Consortium"/>
            <person name="Kohler A."/>
            <person name="Kuo A."/>
            <person name="Nagy L.G."/>
            <person name="Floudas D."/>
            <person name="Copeland A."/>
            <person name="Barry K.W."/>
            <person name="Cichocki N."/>
            <person name="Veneault-Fourrey C."/>
            <person name="LaButti K."/>
            <person name="Lindquist E.A."/>
            <person name="Lipzen A."/>
            <person name="Lundell T."/>
            <person name="Morin E."/>
            <person name="Murat C."/>
            <person name="Riley R."/>
            <person name="Ohm R."/>
            <person name="Sun H."/>
            <person name="Tunlid A."/>
            <person name="Henrissat B."/>
            <person name="Grigoriev I.V."/>
            <person name="Hibbett D.S."/>
            <person name="Martin F."/>
        </authorList>
    </citation>
    <scope>NUCLEOTIDE SEQUENCE [LARGE SCALE GENOMIC DNA]</scope>
    <source>
        <strain evidence="8">Zn</strain>
    </source>
</reference>
<dbReference type="Gene3D" id="2.40.70.10">
    <property type="entry name" value="Acid Proteases"/>
    <property type="match status" value="2"/>
</dbReference>
<keyword evidence="4" id="KW-0378">Hydrolase</keyword>
<dbReference type="Proteomes" id="UP000054321">
    <property type="component" value="Unassembled WGS sequence"/>
</dbReference>
<evidence type="ECO:0000259" key="6">
    <source>
        <dbReference type="PROSITE" id="PS51767"/>
    </source>
</evidence>
<dbReference type="InParanoid" id="A0A0C3DLP0"/>
<dbReference type="GO" id="GO:0004190">
    <property type="term" value="F:aspartic-type endopeptidase activity"/>
    <property type="evidence" value="ECO:0007669"/>
    <property type="project" value="UniProtKB-KW"/>
</dbReference>
<comment type="similarity">
    <text evidence="1 4">Belongs to the peptidase A1 family.</text>
</comment>
<dbReference type="EMBL" id="KN832874">
    <property type="protein sequence ID" value="KIN02943.1"/>
    <property type="molecule type" value="Genomic_DNA"/>
</dbReference>
<evidence type="ECO:0000256" key="2">
    <source>
        <dbReference type="ARBA" id="ARBA00022750"/>
    </source>
</evidence>
<dbReference type="SUPFAM" id="SSF50630">
    <property type="entry name" value="Acid proteases"/>
    <property type="match status" value="1"/>
</dbReference>
<dbReference type="AlphaFoldDB" id="A0A0C3DLP0"/>
<dbReference type="InterPro" id="IPR021109">
    <property type="entry name" value="Peptidase_aspartic_dom_sf"/>
</dbReference>
<dbReference type="CDD" id="cd05471">
    <property type="entry name" value="pepsin_like"/>
    <property type="match status" value="1"/>
</dbReference>
<evidence type="ECO:0000256" key="3">
    <source>
        <dbReference type="PIRSR" id="PIRSR601461-1"/>
    </source>
</evidence>
<evidence type="ECO:0000256" key="5">
    <source>
        <dbReference type="SAM" id="SignalP"/>
    </source>
</evidence>
<proteinExistence type="inferred from homology"/>
<accession>A0A0C3DLP0</accession>
<dbReference type="PROSITE" id="PS51767">
    <property type="entry name" value="PEPTIDASE_A1"/>
    <property type="match status" value="1"/>
</dbReference>
<dbReference type="PANTHER" id="PTHR47966">
    <property type="entry name" value="BETA-SITE APP-CLEAVING ENZYME, ISOFORM A-RELATED"/>
    <property type="match status" value="1"/>
</dbReference>
<keyword evidence="4" id="KW-0645">Protease</keyword>
<dbReference type="PANTHER" id="PTHR47966:SF47">
    <property type="entry name" value="ENDOPEPTIDASE, PUTATIVE (AFU_ORTHOLOGUE AFUA_3G01220)-RELATED"/>
    <property type="match status" value="1"/>
</dbReference>
<reference evidence="7 8" key="1">
    <citation type="submission" date="2014-04" db="EMBL/GenBank/DDBJ databases">
        <authorList>
            <consortium name="DOE Joint Genome Institute"/>
            <person name="Kuo A."/>
            <person name="Martino E."/>
            <person name="Perotto S."/>
            <person name="Kohler A."/>
            <person name="Nagy L.G."/>
            <person name="Floudas D."/>
            <person name="Copeland A."/>
            <person name="Barry K.W."/>
            <person name="Cichocki N."/>
            <person name="Veneault-Fourrey C."/>
            <person name="LaButti K."/>
            <person name="Lindquist E.A."/>
            <person name="Lipzen A."/>
            <person name="Lundell T."/>
            <person name="Morin E."/>
            <person name="Murat C."/>
            <person name="Sun H."/>
            <person name="Tunlid A."/>
            <person name="Henrissat B."/>
            <person name="Grigoriev I.V."/>
            <person name="Hibbett D.S."/>
            <person name="Martin F."/>
            <person name="Nordberg H.P."/>
            <person name="Cantor M.N."/>
            <person name="Hua S.X."/>
        </authorList>
    </citation>
    <scope>NUCLEOTIDE SEQUENCE [LARGE SCALE GENOMIC DNA]</scope>
    <source>
        <strain evidence="7 8">Zn</strain>
    </source>
</reference>
<feature type="signal peptide" evidence="5">
    <location>
        <begin position="1"/>
        <end position="21"/>
    </location>
</feature>
<dbReference type="InterPro" id="IPR001461">
    <property type="entry name" value="Aspartic_peptidase_A1"/>
</dbReference>
<feature type="domain" description="Peptidase A1" evidence="6">
    <location>
        <begin position="106"/>
        <end position="443"/>
    </location>
</feature>
<organism evidence="7 8">
    <name type="scientific">Oidiodendron maius (strain Zn)</name>
    <dbReference type="NCBI Taxonomy" id="913774"/>
    <lineage>
        <taxon>Eukaryota</taxon>
        <taxon>Fungi</taxon>
        <taxon>Dikarya</taxon>
        <taxon>Ascomycota</taxon>
        <taxon>Pezizomycotina</taxon>
        <taxon>Leotiomycetes</taxon>
        <taxon>Leotiomycetes incertae sedis</taxon>
        <taxon>Myxotrichaceae</taxon>
        <taxon>Oidiodendron</taxon>
    </lineage>
</organism>
<keyword evidence="8" id="KW-1185">Reference proteome</keyword>
<evidence type="ECO:0000313" key="7">
    <source>
        <dbReference type="EMBL" id="KIN02943.1"/>
    </source>
</evidence>
<dbReference type="OrthoDB" id="15189at2759"/>
<dbReference type="InterPro" id="IPR034164">
    <property type="entry name" value="Pepsin-like_dom"/>
</dbReference>
<dbReference type="GO" id="GO:0000324">
    <property type="term" value="C:fungal-type vacuole"/>
    <property type="evidence" value="ECO:0007669"/>
    <property type="project" value="TreeGrafter"/>
</dbReference>
<keyword evidence="2 4" id="KW-0064">Aspartyl protease</keyword>
<sequence>MLFNAIFFLAASSLGPLGVNARAVTNAPRTLNERGITTSVYRPTAIKRSSTIATTDKVTTLKKRGVRYNKRSAAYALGKITDAAITGTYANGSSSILTSLELGEEFATPITIGTQTFEVIVDTGSSDTWVVEAGFECIDFETGKTTTESECAFGTTYSTDSTFVQTADENFSIEYGDGESLTGIIGTETVTLAGVEVTGQTIALVNSAAWEGDGTTSGLTGLAYAALTSAYKGTDPSDDSTQVEYSPIIETLVNGDLKSEPLFSLAILRDVSGDAGYLALGGVPPISFTQDFTSTPILVTSISGYPDAYDFYTINIDEVVLNGNSVSGSGGSDIQYIVDSGTTLNYFPTSVANAINKAFSPAATYSEEDGVYVVSCTATAPTLAITIGGTSFTINPLDMILDAGDGTCISGIDEGDAPYILGDTFQKNVVTVFDVGAVELSFAPNEDYSSNDTY</sequence>
<dbReference type="PRINTS" id="PR00792">
    <property type="entry name" value="PEPSIN"/>
</dbReference>
<evidence type="ECO:0000313" key="8">
    <source>
        <dbReference type="Proteomes" id="UP000054321"/>
    </source>
</evidence>
<feature type="active site" evidence="3">
    <location>
        <position position="122"/>
    </location>
</feature>
<dbReference type="GO" id="GO:0006508">
    <property type="term" value="P:proteolysis"/>
    <property type="evidence" value="ECO:0007669"/>
    <property type="project" value="UniProtKB-KW"/>
</dbReference>
<dbReference type="HOGENOM" id="CLU_035052_1_0_1"/>